<keyword evidence="5 6" id="KW-0472">Membrane</keyword>
<keyword evidence="2" id="KW-1003">Cell membrane</keyword>
<dbReference type="Pfam" id="PF07690">
    <property type="entry name" value="MFS_1"/>
    <property type="match status" value="1"/>
</dbReference>
<dbReference type="InterPro" id="IPR011701">
    <property type="entry name" value="MFS"/>
</dbReference>
<sequence>MSFGIFGIVGAEFLPASLLTPIANGLDISEGMAGQAVTVTAGMGVIASLLVTVVSGRIDRRNVLMFFTLLLVASNLLVASASDLMALLLARMLLGIALGGFWALSPAVILRLVPENDVPKALAILFAGVSAATVFAAPFGTFLGDLFGWRNVFYVAAGVGVAAGVVQFLALPSMPSSGSANLGTIVLLLSRSNVALGMFSLLLVFIGHFVFFTYLRPFLEDVTKMDPIGVTLILLIFGVGTFLGNSLSSWLIKRSMLATLLAMPLALCFLGLLLSVLGGNAIGDAALIAAWGIVFGVVPVSWSTWVTRAVPDEAESGGGLLVATCNLAIAIGSAGGGLIFDEHGSEGILVTSAAVLALGVISASNLNAVR</sequence>
<dbReference type="PANTHER" id="PTHR43124">
    <property type="entry name" value="PURINE EFFLUX PUMP PBUE"/>
    <property type="match status" value="1"/>
</dbReference>
<dbReference type="InterPro" id="IPR050189">
    <property type="entry name" value="MFS_Efflux_Transporters"/>
</dbReference>
<feature type="transmembrane region" description="Helical" evidence="6">
    <location>
        <begin position="35"/>
        <end position="56"/>
    </location>
</feature>
<reference evidence="9" key="1">
    <citation type="journal article" date="2019" name="Int. J. Syst. Evol. Microbiol.">
        <title>The Global Catalogue of Microorganisms (GCM) 10K type strain sequencing project: providing services to taxonomists for standard genome sequencing and annotation.</title>
        <authorList>
            <consortium name="The Broad Institute Genomics Platform"/>
            <consortium name="The Broad Institute Genome Sequencing Center for Infectious Disease"/>
            <person name="Wu L."/>
            <person name="Ma J."/>
        </authorList>
    </citation>
    <scope>NUCLEOTIDE SEQUENCE [LARGE SCALE GENOMIC DNA]</scope>
    <source>
        <strain evidence="9">CGMCC 1.13718</strain>
    </source>
</reference>
<dbReference type="PANTHER" id="PTHR43124:SF5">
    <property type="entry name" value="PURINE RIBONUCLEOSIDE EFFLUX PUMP NEPI"/>
    <property type="match status" value="1"/>
</dbReference>
<name>A0ABW1YKG0_9GAMM</name>
<dbReference type="InterPro" id="IPR020846">
    <property type="entry name" value="MFS_dom"/>
</dbReference>
<evidence type="ECO:0000256" key="2">
    <source>
        <dbReference type="ARBA" id="ARBA00022475"/>
    </source>
</evidence>
<keyword evidence="4 6" id="KW-1133">Transmembrane helix</keyword>
<feature type="transmembrane region" description="Helical" evidence="6">
    <location>
        <begin position="318"/>
        <end position="340"/>
    </location>
</feature>
<feature type="transmembrane region" description="Helical" evidence="6">
    <location>
        <begin position="285"/>
        <end position="306"/>
    </location>
</feature>
<keyword evidence="9" id="KW-1185">Reference proteome</keyword>
<feature type="domain" description="Major facilitator superfamily (MFS) profile" evidence="7">
    <location>
        <begin position="1"/>
        <end position="370"/>
    </location>
</feature>
<keyword evidence="3 6" id="KW-0812">Transmembrane</keyword>
<evidence type="ECO:0000256" key="6">
    <source>
        <dbReference type="SAM" id="Phobius"/>
    </source>
</evidence>
<evidence type="ECO:0000256" key="4">
    <source>
        <dbReference type="ARBA" id="ARBA00022989"/>
    </source>
</evidence>
<feature type="transmembrane region" description="Helical" evidence="6">
    <location>
        <begin position="346"/>
        <end position="366"/>
    </location>
</feature>
<feature type="transmembrane region" description="Helical" evidence="6">
    <location>
        <begin position="88"/>
        <end position="110"/>
    </location>
</feature>
<dbReference type="Proteomes" id="UP001596425">
    <property type="component" value="Unassembled WGS sequence"/>
</dbReference>
<evidence type="ECO:0000313" key="9">
    <source>
        <dbReference type="Proteomes" id="UP001596425"/>
    </source>
</evidence>
<feature type="transmembrane region" description="Helical" evidence="6">
    <location>
        <begin position="152"/>
        <end position="173"/>
    </location>
</feature>
<evidence type="ECO:0000256" key="3">
    <source>
        <dbReference type="ARBA" id="ARBA00022692"/>
    </source>
</evidence>
<organism evidence="8 9">
    <name type="scientific">Microbulbifer taiwanensis</name>
    <dbReference type="NCBI Taxonomy" id="986746"/>
    <lineage>
        <taxon>Bacteria</taxon>
        <taxon>Pseudomonadati</taxon>
        <taxon>Pseudomonadota</taxon>
        <taxon>Gammaproteobacteria</taxon>
        <taxon>Cellvibrionales</taxon>
        <taxon>Microbulbiferaceae</taxon>
        <taxon>Microbulbifer</taxon>
    </lineage>
</organism>
<dbReference type="EMBL" id="JBHSVR010000001">
    <property type="protein sequence ID" value="MFC6631779.1"/>
    <property type="molecule type" value="Genomic_DNA"/>
</dbReference>
<proteinExistence type="predicted"/>
<feature type="transmembrane region" description="Helical" evidence="6">
    <location>
        <begin position="63"/>
        <end position="82"/>
    </location>
</feature>
<evidence type="ECO:0000313" key="8">
    <source>
        <dbReference type="EMBL" id="MFC6631779.1"/>
    </source>
</evidence>
<comment type="caution">
    <text evidence="8">The sequence shown here is derived from an EMBL/GenBank/DDBJ whole genome shotgun (WGS) entry which is preliminary data.</text>
</comment>
<dbReference type="SUPFAM" id="SSF103473">
    <property type="entry name" value="MFS general substrate transporter"/>
    <property type="match status" value="1"/>
</dbReference>
<feature type="transmembrane region" description="Helical" evidence="6">
    <location>
        <begin position="257"/>
        <end position="279"/>
    </location>
</feature>
<dbReference type="Gene3D" id="1.20.1250.20">
    <property type="entry name" value="MFS general substrate transporter like domains"/>
    <property type="match status" value="1"/>
</dbReference>
<evidence type="ECO:0000256" key="5">
    <source>
        <dbReference type="ARBA" id="ARBA00023136"/>
    </source>
</evidence>
<feature type="transmembrane region" description="Helical" evidence="6">
    <location>
        <begin position="122"/>
        <end position="140"/>
    </location>
</feature>
<feature type="transmembrane region" description="Helical" evidence="6">
    <location>
        <begin position="194"/>
        <end position="215"/>
    </location>
</feature>
<comment type="subcellular location">
    <subcellularLocation>
        <location evidence="1">Cell membrane</location>
        <topology evidence="1">Multi-pass membrane protein</topology>
    </subcellularLocation>
</comment>
<protein>
    <submittedName>
        <fullName evidence="8">MFS transporter</fullName>
    </submittedName>
</protein>
<evidence type="ECO:0000259" key="7">
    <source>
        <dbReference type="PROSITE" id="PS50850"/>
    </source>
</evidence>
<dbReference type="PROSITE" id="PS50850">
    <property type="entry name" value="MFS"/>
    <property type="match status" value="1"/>
</dbReference>
<dbReference type="InterPro" id="IPR036259">
    <property type="entry name" value="MFS_trans_sf"/>
</dbReference>
<feature type="transmembrane region" description="Helical" evidence="6">
    <location>
        <begin position="227"/>
        <end position="245"/>
    </location>
</feature>
<accession>A0ABW1YKG0</accession>
<dbReference type="CDD" id="cd17324">
    <property type="entry name" value="MFS_NepI_like"/>
    <property type="match status" value="1"/>
</dbReference>
<evidence type="ECO:0000256" key="1">
    <source>
        <dbReference type="ARBA" id="ARBA00004651"/>
    </source>
</evidence>
<dbReference type="RefSeq" id="WP_377516571.1">
    <property type="nucleotide sequence ID" value="NZ_JBHSVR010000001.1"/>
</dbReference>
<gene>
    <name evidence="8" type="ORF">ACFQBM_00725</name>
</gene>